<evidence type="ECO:0000313" key="2">
    <source>
        <dbReference type="EMBL" id="CAB4591137.1"/>
    </source>
</evidence>
<evidence type="ECO:0000256" key="1">
    <source>
        <dbReference type="SAM" id="MobiDB-lite"/>
    </source>
</evidence>
<proteinExistence type="predicted"/>
<dbReference type="EMBL" id="CAEZUC010000081">
    <property type="protein sequence ID" value="CAB4591137.1"/>
    <property type="molecule type" value="Genomic_DNA"/>
</dbReference>
<gene>
    <name evidence="2" type="ORF">UFOPK1776_00616</name>
</gene>
<protein>
    <submittedName>
        <fullName evidence="2">Unannotated protein</fullName>
    </submittedName>
</protein>
<dbReference type="AlphaFoldDB" id="A0A6J6FQQ2"/>
<sequence>MAAVLGSLPKKFSLTNAPFSDLKVWKSPSGVLFIKSTSAPSRSAARSGSHSLPQTTLITFQPAPPNIDSNS</sequence>
<reference evidence="2" key="1">
    <citation type="submission" date="2020-05" db="EMBL/GenBank/DDBJ databases">
        <authorList>
            <person name="Chiriac C."/>
            <person name="Salcher M."/>
            <person name="Ghai R."/>
            <person name="Kavagutti S V."/>
        </authorList>
    </citation>
    <scope>NUCLEOTIDE SEQUENCE</scope>
</reference>
<feature type="region of interest" description="Disordered" evidence="1">
    <location>
        <begin position="38"/>
        <end position="71"/>
    </location>
</feature>
<organism evidence="2">
    <name type="scientific">freshwater metagenome</name>
    <dbReference type="NCBI Taxonomy" id="449393"/>
    <lineage>
        <taxon>unclassified sequences</taxon>
        <taxon>metagenomes</taxon>
        <taxon>ecological metagenomes</taxon>
    </lineage>
</organism>
<accession>A0A6J6FQQ2</accession>
<name>A0A6J6FQQ2_9ZZZZ</name>
<feature type="compositionally biased region" description="Low complexity" evidence="1">
    <location>
        <begin position="38"/>
        <end position="51"/>
    </location>
</feature>